<comment type="similarity">
    <text evidence="1">Belongs to the 'phage' integrase family.</text>
</comment>
<dbReference type="InterPro" id="IPR044068">
    <property type="entry name" value="CB"/>
</dbReference>
<keyword evidence="3" id="KW-0233">DNA recombination</keyword>
<dbReference type="Pfam" id="PF00589">
    <property type="entry name" value="Phage_integrase"/>
    <property type="match status" value="1"/>
</dbReference>
<dbReference type="InterPro" id="IPR058717">
    <property type="entry name" value="Phage_L5_Integrase_N"/>
</dbReference>
<dbReference type="Pfam" id="PF26003">
    <property type="entry name" value="Integrase_N_phage"/>
    <property type="match status" value="1"/>
</dbReference>
<dbReference type="SUPFAM" id="SSF56349">
    <property type="entry name" value="DNA breaking-rejoining enzymes"/>
    <property type="match status" value="1"/>
</dbReference>
<dbReference type="PROSITE" id="PS51900">
    <property type="entry name" value="CB"/>
    <property type="match status" value="1"/>
</dbReference>
<dbReference type="PROSITE" id="PS51898">
    <property type="entry name" value="TYR_RECOMBINASE"/>
    <property type="match status" value="1"/>
</dbReference>
<dbReference type="Gene3D" id="1.10.443.10">
    <property type="entry name" value="Intergrase catalytic core"/>
    <property type="match status" value="1"/>
</dbReference>
<evidence type="ECO:0000256" key="3">
    <source>
        <dbReference type="ARBA" id="ARBA00023172"/>
    </source>
</evidence>
<dbReference type="InterPro" id="IPR002104">
    <property type="entry name" value="Integrase_catalytic"/>
</dbReference>
<accession>A0A841BTR1</accession>
<dbReference type="EMBL" id="JACHMN010000002">
    <property type="protein sequence ID" value="MBB5871085.1"/>
    <property type="molecule type" value="Genomic_DNA"/>
</dbReference>
<evidence type="ECO:0000256" key="2">
    <source>
        <dbReference type="ARBA" id="ARBA00023125"/>
    </source>
</evidence>
<dbReference type="InterPro" id="IPR011010">
    <property type="entry name" value="DNA_brk_join_enz"/>
</dbReference>
<organism evidence="7 8">
    <name type="scientific">Allocatelliglobosispora scoriae</name>
    <dbReference type="NCBI Taxonomy" id="643052"/>
    <lineage>
        <taxon>Bacteria</taxon>
        <taxon>Bacillati</taxon>
        <taxon>Actinomycetota</taxon>
        <taxon>Actinomycetes</taxon>
        <taxon>Micromonosporales</taxon>
        <taxon>Micromonosporaceae</taxon>
        <taxon>Allocatelliglobosispora</taxon>
    </lineage>
</organism>
<keyword evidence="2 4" id="KW-0238">DNA-binding</keyword>
<evidence type="ECO:0000259" key="5">
    <source>
        <dbReference type="PROSITE" id="PS51898"/>
    </source>
</evidence>
<dbReference type="PANTHER" id="PTHR30349:SF64">
    <property type="entry name" value="PROPHAGE INTEGRASE INTD-RELATED"/>
    <property type="match status" value="1"/>
</dbReference>
<dbReference type="InterPro" id="IPR013762">
    <property type="entry name" value="Integrase-like_cat_sf"/>
</dbReference>
<dbReference type="PANTHER" id="PTHR30349">
    <property type="entry name" value="PHAGE INTEGRASE-RELATED"/>
    <property type="match status" value="1"/>
</dbReference>
<feature type="domain" description="Tyr recombinase" evidence="5">
    <location>
        <begin position="164"/>
        <end position="357"/>
    </location>
</feature>
<dbReference type="Gene3D" id="1.10.150.130">
    <property type="match status" value="1"/>
</dbReference>
<comment type="caution">
    <text evidence="7">The sequence shown here is derived from an EMBL/GenBank/DDBJ whole genome shotgun (WGS) entry which is preliminary data.</text>
</comment>
<sequence length="377" mass="41860">MAGKRRFGRVRKLPSGRFQARYLGPDSIDRPAPHTFPTKTDADRWLAAKETEIVRGDWTNPDAPRPNLGAYIVLWIDQRTLRPRTADLYRWLHKRYLAPTLDAIELPDLTPGMVRAWRAHLASSGVSASMIAKAYRLLRAVLNTATDDELIRRNPCRIKGAGQERPDERPVATIAQVFDIAGRIPARFRVLVLVAAFASLRYGELAALRRSDVDLEAGTVTVRATLVERSDGSLTFGPPKTNAGRRTVSLPAEIVAELRQHLADFVDDADDALVFTGATGVALRRSNFQTQARWTTSVARAGLPRFHFHDLRHTGNNLASETGATLRELMSRMGHESTRAAVIYQHATQRRDQAIAHGLNEQIHRARSGHAQGIASP</sequence>
<dbReference type="GO" id="GO:0015074">
    <property type="term" value="P:DNA integration"/>
    <property type="evidence" value="ECO:0007669"/>
    <property type="project" value="InterPro"/>
</dbReference>
<dbReference type="GO" id="GO:0003677">
    <property type="term" value="F:DNA binding"/>
    <property type="evidence" value="ECO:0007669"/>
    <property type="project" value="UniProtKB-UniRule"/>
</dbReference>
<dbReference type="AlphaFoldDB" id="A0A841BTR1"/>
<evidence type="ECO:0000256" key="4">
    <source>
        <dbReference type="PROSITE-ProRule" id="PRU01248"/>
    </source>
</evidence>
<dbReference type="CDD" id="cd01189">
    <property type="entry name" value="INT_ICEBs1_C_like"/>
    <property type="match status" value="1"/>
</dbReference>
<reference evidence="7 8" key="1">
    <citation type="submission" date="2020-08" db="EMBL/GenBank/DDBJ databases">
        <title>Sequencing the genomes of 1000 actinobacteria strains.</title>
        <authorList>
            <person name="Klenk H.-P."/>
        </authorList>
    </citation>
    <scope>NUCLEOTIDE SEQUENCE [LARGE SCALE GENOMIC DNA]</scope>
    <source>
        <strain evidence="7 8">DSM 45362</strain>
    </source>
</reference>
<evidence type="ECO:0000313" key="8">
    <source>
        <dbReference type="Proteomes" id="UP000587527"/>
    </source>
</evidence>
<name>A0A841BTR1_9ACTN</name>
<dbReference type="InterPro" id="IPR025269">
    <property type="entry name" value="SAM-like_dom"/>
</dbReference>
<proteinExistence type="inferred from homology"/>
<dbReference type="RefSeq" id="WP_184838906.1">
    <property type="nucleotide sequence ID" value="NZ_JACHMN010000002.1"/>
</dbReference>
<dbReference type="Proteomes" id="UP000587527">
    <property type="component" value="Unassembled WGS sequence"/>
</dbReference>
<evidence type="ECO:0000313" key="7">
    <source>
        <dbReference type="EMBL" id="MBB5871085.1"/>
    </source>
</evidence>
<dbReference type="InterPro" id="IPR050090">
    <property type="entry name" value="Tyrosine_recombinase_XerCD"/>
</dbReference>
<evidence type="ECO:0000256" key="1">
    <source>
        <dbReference type="ARBA" id="ARBA00008857"/>
    </source>
</evidence>
<evidence type="ECO:0000259" key="6">
    <source>
        <dbReference type="PROSITE" id="PS51900"/>
    </source>
</evidence>
<dbReference type="InterPro" id="IPR010998">
    <property type="entry name" value="Integrase_recombinase_N"/>
</dbReference>
<protein>
    <submittedName>
        <fullName evidence="7">Integrase</fullName>
    </submittedName>
</protein>
<gene>
    <name evidence="7" type="ORF">F4553_004464</name>
</gene>
<dbReference type="Pfam" id="PF13102">
    <property type="entry name" value="Phage_int_SAM_5"/>
    <property type="match status" value="1"/>
</dbReference>
<dbReference type="GO" id="GO:0006310">
    <property type="term" value="P:DNA recombination"/>
    <property type="evidence" value="ECO:0007669"/>
    <property type="project" value="UniProtKB-KW"/>
</dbReference>
<keyword evidence="8" id="KW-1185">Reference proteome</keyword>
<feature type="domain" description="Core-binding (CB)" evidence="6">
    <location>
        <begin position="66"/>
        <end position="146"/>
    </location>
</feature>